<accession>A0A7G6E1M4</accession>
<keyword evidence="3" id="KW-1185">Reference proteome</keyword>
<dbReference type="InterPro" id="IPR024617">
    <property type="entry name" value="DUF3870"/>
</dbReference>
<feature type="domain" description="DUF3870" evidence="1">
    <location>
        <begin position="18"/>
        <end position="109"/>
    </location>
</feature>
<organism evidence="2 3">
    <name type="scientific">Thermanaerosceptrum fracticalcis</name>
    <dbReference type="NCBI Taxonomy" id="1712410"/>
    <lineage>
        <taxon>Bacteria</taxon>
        <taxon>Bacillati</taxon>
        <taxon>Bacillota</taxon>
        <taxon>Clostridia</taxon>
        <taxon>Eubacteriales</taxon>
        <taxon>Peptococcaceae</taxon>
        <taxon>Thermanaerosceptrum</taxon>
    </lineage>
</organism>
<gene>
    <name evidence="2" type="ORF">BR63_06410</name>
</gene>
<proteinExistence type="predicted"/>
<dbReference type="KEGG" id="tfr:BR63_06410"/>
<evidence type="ECO:0000259" key="1">
    <source>
        <dbReference type="Pfam" id="PF12986"/>
    </source>
</evidence>
<dbReference type="RefSeq" id="WP_051966003.1">
    <property type="nucleotide sequence ID" value="NZ_CP045798.1"/>
</dbReference>
<dbReference type="AlphaFoldDB" id="A0A7G6E1M4"/>
<dbReference type="OrthoDB" id="88363at2"/>
<dbReference type="Proteomes" id="UP000515847">
    <property type="component" value="Chromosome"/>
</dbReference>
<dbReference type="EMBL" id="CP045798">
    <property type="protein sequence ID" value="QNB45978.1"/>
    <property type="molecule type" value="Genomic_DNA"/>
</dbReference>
<dbReference type="Pfam" id="PF12986">
    <property type="entry name" value="DUF3870"/>
    <property type="match status" value="1"/>
</dbReference>
<evidence type="ECO:0000313" key="3">
    <source>
        <dbReference type="Proteomes" id="UP000515847"/>
    </source>
</evidence>
<name>A0A7G6E1M4_THEFR</name>
<sequence length="124" mass="14011">MKSPESSGQAEVVETLFFTGYAKLPSSITAEKLYEVIAVGVEVNPYDGTIIDADCTLATNVGKNFFRKLVIGYRLTDGIENLVERFEKRYYGSARKAIVTGLKIMYEKWLTYYENRSQVSCVNK</sequence>
<reference evidence="2 3" key="1">
    <citation type="journal article" date="2019" name="Front. Microbiol.">
        <title>Thermoanaerosceptrum fracticalcis gen. nov. sp. nov., a Novel Fumarate-Fermenting Microorganism From a Deep Fractured Carbonate Aquifer of the US Great Basin.</title>
        <authorList>
            <person name="Hamilton-Brehm S.D."/>
            <person name="Stewart L.E."/>
            <person name="Zavarin M."/>
            <person name="Caldwell M."/>
            <person name="Lawson P.A."/>
            <person name="Onstott T.C."/>
            <person name="Grzymski J."/>
            <person name="Neveux I."/>
            <person name="Lollar B.S."/>
            <person name="Russell C.E."/>
            <person name="Moser D.P."/>
        </authorList>
    </citation>
    <scope>NUCLEOTIDE SEQUENCE [LARGE SCALE GENOMIC DNA]</scope>
    <source>
        <strain evidence="2 3">DRI-13</strain>
    </source>
</reference>
<evidence type="ECO:0000313" key="2">
    <source>
        <dbReference type="EMBL" id="QNB45978.1"/>
    </source>
</evidence>
<protein>
    <submittedName>
        <fullName evidence="2">DUF3870 domain-containing protein</fullName>
    </submittedName>
</protein>